<comment type="subcellular location">
    <subcellularLocation>
        <location evidence="1">Mitochondrion matrix</location>
    </subcellularLocation>
</comment>
<feature type="domain" description="3-hydroxyacyl-CoA dehydrogenase NAD binding" evidence="15">
    <location>
        <begin position="58"/>
        <end position="240"/>
    </location>
</feature>
<evidence type="ECO:0000256" key="11">
    <source>
        <dbReference type="PIRSR" id="PIRSR000105-1"/>
    </source>
</evidence>
<protein>
    <recommendedName>
        <fullName evidence="4">3-hydroxyacyl-CoA dehydrogenase</fullName>
        <ecNumber evidence="4">1.1.1.35</ecNumber>
    </recommendedName>
</protein>
<keyword evidence="9" id="KW-0496">Mitochondrion</keyword>
<dbReference type="Gene3D" id="3.40.50.720">
    <property type="entry name" value="NAD(P)-binding Rossmann-like Domain"/>
    <property type="match status" value="1"/>
</dbReference>
<keyword evidence="5" id="KW-0276">Fatty acid metabolism</keyword>
<feature type="binding site" evidence="12">
    <location>
        <position position="86"/>
    </location>
    <ligand>
        <name>NAD(+)</name>
        <dbReference type="ChEBI" id="CHEBI:57540"/>
    </ligand>
</feature>
<evidence type="ECO:0000256" key="7">
    <source>
        <dbReference type="ARBA" id="ARBA00023027"/>
    </source>
</evidence>
<dbReference type="Pfam" id="PF00725">
    <property type="entry name" value="3HCDH"/>
    <property type="match status" value="1"/>
</dbReference>
<evidence type="ECO:0000256" key="8">
    <source>
        <dbReference type="ARBA" id="ARBA00023098"/>
    </source>
</evidence>
<dbReference type="InterPro" id="IPR006180">
    <property type="entry name" value="3-OHacyl-CoA_DH_CS"/>
</dbReference>
<feature type="binding site" evidence="13">
    <location>
        <position position="109"/>
    </location>
    <ligand>
        <name>CoA</name>
        <dbReference type="ChEBI" id="CHEBI:57287"/>
    </ligand>
</feature>
<evidence type="ECO:0000256" key="2">
    <source>
        <dbReference type="ARBA" id="ARBA00005005"/>
    </source>
</evidence>
<dbReference type="OrthoDB" id="5958943at2759"/>
<feature type="binding site" evidence="12">
    <location>
        <position position="339"/>
    </location>
    <ligand>
        <name>NAD(+)</name>
        <dbReference type="ChEBI" id="CHEBI:57540"/>
    </ligand>
</feature>
<dbReference type="EC" id="1.1.1.35" evidence="4"/>
<name>A0A0C3L9B9_9AGAM</name>
<dbReference type="Gene3D" id="1.10.1040.10">
    <property type="entry name" value="N-(1-d-carboxylethyl)-l-norvaline Dehydrogenase, domain 2"/>
    <property type="match status" value="1"/>
</dbReference>
<comment type="pathway">
    <text evidence="2">Lipid metabolism; fatty acid beta-oxidation.</text>
</comment>
<evidence type="ECO:0000256" key="3">
    <source>
        <dbReference type="ARBA" id="ARBA00009463"/>
    </source>
</evidence>
<dbReference type="InterPro" id="IPR006176">
    <property type="entry name" value="3-OHacyl-CoA_DH_NAD-bd"/>
</dbReference>
<evidence type="ECO:0000313" key="17">
    <source>
        <dbReference type="Proteomes" id="UP000054248"/>
    </source>
</evidence>
<comment type="catalytic activity">
    <reaction evidence="10">
        <text>a (3S)-3-hydroxyacyl-CoA + NAD(+) = a 3-oxoacyl-CoA + NADH + H(+)</text>
        <dbReference type="Rhea" id="RHEA:22432"/>
        <dbReference type="ChEBI" id="CHEBI:15378"/>
        <dbReference type="ChEBI" id="CHEBI:57318"/>
        <dbReference type="ChEBI" id="CHEBI:57540"/>
        <dbReference type="ChEBI" id="CHEBI:57945"/>
        <dbReference type="ChEBI" id="CHEBI:90726"/>
        <dbReference type="EC" id="1.1.1.35"/>
    </reaction>
</comment>
<comment type="similarity">
    <text evidence="3">Belongs to the 3-hydroxyacyl-CoA dehydrogenase family.</text>
</comment>
<dbReference type="InterPro" id="IPR008927">
    <property type="entry name" value="6-PGluconate_DH-like_C_sf"/>
</dbReference>
<evidence type="ECO:0000256" key="1">
    <source>
        <dbReference type="ARBA" id="ARBA00004305"/>
    </source>
</evidence>
<dbReference type="PANTHER" id="PTHR43561">
    <property type="match status" value="1"/>
</dbReference>
<evidence type="ECO:0000256" key="10">
    <source>
        <dbReference type="ARBA" id="ARBA00049556"/>
    </source>
</evidence>
<feature type="binding site" evidence="13">
    <location>
        <position position="174"/>
    </location>
    <ligand>
        <name>CoA</name>
        <dbReference type="ChEBI" id="CHEBI:57287"/>
    </ligand>
</feature>
<dbReference type="InterPro" id="IPR036291">
    <property type="entry name" value="NAD(P)-bd_dom_sf"/>
</dbReference>
<feature type="binding site" evidence="13">
    <location>
        <position position="102"/>
    </location>
    <ligand>
        <name>CoA</name>
        <dbReference type="ChEBI" id="CHEBI:57287"/>
    </ligand>
</feature>
<dbReference type="GO" id="GO:0070403">
    <property type="term" value="F:NAD+ binding"/>
    <property type="evidence" value="ECO:0007669"/>
    <property type="project" value="InterPro"/>
</dbReference>
<dbReference type="SUPFAM" id="SSF51735">
    <property type="entry name" value="NAD(P)-binding Rossmann-fold domains"/>
    <property type="match status" value="1"/>
</dbReference>
<keyword evidence="17" id="KW-1185">Reference proteome</keyword>
<dbReference type="STRING" id="1051891.A0A0C3L9B9"/>
<dbReference type="Pfam" id="PF02737">
    <property type="entry name" value="3HCDH_N"/>
    <property type="match status" value="1"/>
</dbReference>
<reference evidence="17" key="2">
    <citation type="submission" date="2015-01" db="EMBL/GenBank/DDBJ databases">
        <title>Evolutionary Origins and Diversification of the Mycorrhizal Mutualists.</title>
        <authorList>
            <consortium name="DOE Joint Genome Institute"/>
            <consortium name="Mycorrhizal Genomics Consortium"/>
            <person name="Kohler A."/>
            <person name="Kuo A."/>
            <person name="Nagy L.G."/>
            <person name="Floudas D."/>
            <person name="Copeland A."/>
            <person name="Barry K.W."/>
            <person name="Cichocki N."/>
            <person name="Veneault-Fourrey C."/>
            <person name="LaButti K."/>
            <person name="Lindquist E.A."/>
            <person name="Lipzen A."/>
            <person name="Lundell T."/>
            <person name="Morin E."/>
            <person name="Murat C."/>
            <person name="Riley R."/>
            <person name="Ohm R."/>
            <person name="Sun H."/>
            <person name="Tunlid A."/>
            <person name="Henrissat B."/>
            <person name="Grigoriev I.V."/>
            <person name="Hibbett D.S."/>
            <person name="Martin F."/>
        </authorList>
    </citation>
    <scope>NUCLEOTIDE SEQUENCE [LARGE SCALE GENOMIC DNA]</scope>
    <source>
        <strain evidence="17">MUT 4182</strain>
    </source>
</reference>
<dbReference type="GO" id="GO:0005759">
    <property type="term" value="C:mitochondrial matrix"/>
    <property type="evidence" value="ECO:0007669"/>
    <property type="project" value="UniProtKB-SubCell"/>
</dbReference>
<dbReference type="GO" id="GO:0003857">
    <property type="term" value="F:(3S)-3-hydroxyacyl-CoA dehydrogenase (NAD+) activity"/>
    <property type="evidence" value="ECO:0007669"/>
    <property type="project" value="UniProtKB-EC"/>
</dbReference>
<dbReference type="PROSITE" id="PS00067">
    <property type="entry name" value="3HCDH"/>
    <property type="match status" value="1"/>
</dbReference>
<gene>
    <name evidence="16" type="ORF">M407DRAFT_242199</name>
</gene>
<proteinExistence type="inferred from homology"/>
<dbReference type="InterPro" id="IPR052242">
    <property type="entry name" value="Mito_3-hydroxyacyl-CoA_DH"/>
</dbReference>
<dbReference type="GO" id="GO:0006635">
    <property type="term" value="P:fatty acid beta-oxidation"/>
    <property type="evidence" value="ECO:0007669"/>
    <property type="project" value="TreeGrafter"/>
</dbReference>
<feature type="binding site" evidence="12">
    <location>
        <begin position="63"/>
        <end position="68"/>
    </location>
    <ligand>
        <name>NAD(+)</name>
        <dbReference type="ChEBI" id="CHEBI:57540"/>
    </ligand>
</feature>
<dbReference type="EMBL" id="KN822972">
    <property type="protein sequence ID" value="KIO30428.1"/>
    <property type="molecule type" value="Genomic_DNA"/>
</dbReference>
<evidence type="ECO:0000259" key="15">
    <source>
        <dbReference type="Pfam" id="PF02737"/>
    </source>
</evidence>
<evidence type="ECO:0000259" key="14">
    <source>
        <dbReference type="Pfam" id="PF00725"/>
    </source>
</evidence>
<dbReference type="FunFam" id="3.40.50.720:FF:000009">
    <property type="entry name" value="Fatty oxidation complex, alpha subunit"/>
    <property type="match status" value="1"/>
</dbReference>
<evidence type="ECO:0000256" key="6">
    <source>
        <dbReference type="ARBA" id="ARBA00023002"/>
    </source>
</evidence>
<dbReference type="PIRSF" id="PIRSF000105">
    <property type="entry name" value="HCDH"/>
    <property type="match status" value="1"/>
</dbReference>
<feature type="binding site" evidence="12">
    <location>
        <position position="200"/>
    </location>
    <ligand>
        <name>NAD(+)</name>
        <dbReference type="ChEBI" id="CHEBI:57540"/>
    </ligand>
</feature>
<keyword evidence="6" id="KW-0560">Oxidoreductase</keyword>
<keyword evidence="8" id="KW-0443">Lipid metabolism</keyword>
<feature type="domain" description="3-hydroxyacyl-CoA dehydrogenase C-terminal" evidence="14">
    <location>
        <begin position="243"/>
        <end position="347"/>
    </location>
</feature>
<feature type="binding site" evidence="12">
    <location>
        <position position="147"/>
    </location>
    <ligand>
        <name>NAD(+)</name>
        <dbReference type="ChEBI" id="CHEBI:57540"/>
    </ligand>
</feature>
<feature type="binding site" evidence="12">
    <location>
        <position position="152"/>
    </location>
    <ligand>
        <name>NAD(+)</name>
        <dbReference type="ChEBI" id="CHEBI:57540"/>
    </ligand>
</feature>
<dbReference type="InterPro" id="IPR006108">
    <property type="entry name" value="3HC_DH_C"/>
</dbReference>
<evidence type="ECO:0000313" key="16">
    <source>
        <dbReference type="EMBL" id="KIO30428.1"/>
    </source>
</evidence>
<evidence type="ECO:0000256" key="5">
    <source>
        <dbReference type="ARBA" id="ARBA00022832"/>
    </source>
</evidence>
<feature type="site" description="Important for catalytic activity" evidence="11">
    <location>
        <position position="197"/>
    </location>
</feature>
<keyword evidence="7 12" id="KW-0520">NAD</keyword>
<dbReference type="InterPro" id="IPR013328">
    <property type="entry name" value="6PGD_dom2"/>
</dbReference>
<dbReference type="HOGENOM" id="CLU_009834_2_0_1"/>
<evidence type="ECO:0000256" key="9">
    <source>
        <dbReference type="ARBA" id="ARBA00023128"/>
    </source>
</evidence>
<sequence>MLMRPTPKSSILFLMTRSSAPTTIAAARLALTSGHLNRAAGSAFSTSAASRNMQDIKNVTVFGAGLMGAGIAQVAAHVGFKVTLCDVTDDALNNGKKIIESSIQRLAKKSPGAPPFSSEIVFSNLNTTTDPTRAVSEADLVVEAIVENLKVKQDLFKLLDGSAPRSCVFATNTSSLSVREIAESCSDDRRKRFGGLHFFNPEPQMKLVEVVKAPETAEETVEALLAVCKQMDKTAVRCTDTPGFIVNRLLVPYMFEAIKMVERGDASAADVDVAMKLGAGHPMGPLQLADFVGLDTCHHIMTGWREKVENGEDVGLSKDLVAESKMLTDLVAAGKLGRKSGEGFFKYDK</sequence>
<dbReference type="Proteomes" id="UP000054248">
    <property type="component" value="Unassembled WGS sequence"/>
</dbReference>
<organism evidence="16 17">
    <name type="scientific">Tulasnella calospora MUT 4182</name>
    <dbReference type="NCBI Taxonomy" id="1051891"/>
    <lineage>
        <taxon>Eukaryota</taxon>
        <taxon>Fungi</taxon>
        <taxon>Dikarya</taxon>
        <taxon>Basidiomycota</taxon>
        <taxon>Agaricomycotina</taxon>
        <taxon>Agaricomycetes</taxon>
        <taxon>Cantharellales</taxon>
        <taxon>Tulasnellaceae</taxon>
        <taxon>Tulasnella</taxon>
    </lineage>
</organism>
<feature type="binding site" evidence="12">
    <location>
        <position position="174"/>
    </location>
    <ligand>
        <name>NAD(+)</name>
        <dbReference type="ChEBI" id="CHEBI:57540"/>
    </ligand>
</feature>
<dbReference type="AlphaFoldDB" id="A0A0C3L9B9"/>
<accession>A0A0C3L9B9</accession>
<dbReference type="PANTHER" id="PTHR43561:SF3">
    <property type="entry name" value="HYDROXYACYL-COENZYME A DEHYDROGENASE, MITOCHONDRIAL"/>
    <property type="match status" value="1"/>
</dbReference>
<evidence type="ECO:0000256" key="13">
    <source>
        <dbReference type="PIRSR" id="PIRSR000105-3"/>
    </source>
</evidence>
<evidence type="ECO:0000256" key="4">
    <source>
        <dbReference type="ARBA" id="ARBA00013000"/>
    </source>
</evidence>
<dbReference type="InterPro" id="IPR022694">
    <property type="entry name" value="3-OHacyl-CoA_DH"/>
</dbReference>
<evidence type="ECO:0000256" key="12">
    <source>
        <dbReference type="PIRSR" id="PIRSR000105-2"/>
    </source>
</evidence>
<reference evidence="16 17" key="1">
    <citation type="submission" date="2014-04" db="EMBL/GenBank/DDBJ databases">
        <authorList>
            <consortium name="DOE Joint Genome Institute"/>
            <person name="Kuo A."/>
            <person name="Girlanda M."/>
            <person name="Perotto S."/>
            <person name="Kohler A."/>
            <person name="Nagy L.G."/>
            <person name="Floudas D."/>
            <person name="Copeland A."/>
            <person name="Barry K.W."/>
            <person name="Cichocki N."/>
            <person name="Veneault-Fourrey C."/>
            <person name="LaButti K."/>
            <person name="Lindquist E.A."/>
            <person name="Lipzen A."/>
            <person name="Lundell T."/>
            <person name="Morin E."/>
            <person name="Murat C."/>
            <person name="Sun H."/>
            <person name="Tunlid A."/>
            <person name="Henrissat B."/>
            <person name="Grigoriev I.V."/>
            <person name="Hibbett D.S."/>
            <person name="Martin F."/>
            <person name="Nordberg H.P."/>
            <person name="Cantor M.N."/>
            <person name="Hua S.X."/>
        </authorList>
    </citation>
    <scope>NUCLEOTIDE SEQUENCE [LARGE SCALE GENOMIC DNA]</scope>
    <source>
        <strain evidence="16 17">MUT 4182</strain>
    </source>
</reference>
<dbReference type="SUPFAM" id="SSF48179">
    <property type="entry name" value="6-phosphogluconate dehydrogenase C-terminal domain-like"/>
    <property type="match status" value="1"/>
</dbReference>